<evidence type="ECO:0000313" key="2">
    <source>
        <dbReference type="EMBL" id="KAL2479724.1"/>
    </source>
</evidence>
<comment type="caution">
    <text evidence="2">The sequence shown here is derived from an EMBL/GenBank/DDBJ whole genome shotgun (WGS) entry which is preliminary data.</text>
</comment>
<evidence type="ECO:0000313" key="3">
    <source>
        <dbReference type="Proteomes" id="UP001604336"/>
    </source>
</evidence>
<dbReference type="Proteomes" id="UP001604336">
    <property type="component" value="Unassembled WGS sequence"/>
</dbReference>
<sequence length="179" mass="19933">MPRQIFAVNDDESTTTTRPSLFSSIKHKFIKRDNREIPSVKRFTVNDTSSAACSLPIISAGPEELGNVFVPEDRSKPNVLNANKIMGNDNSDDDVSGPVTPGTTPLVPRLKRVQEDMCSFKDRSDCLLPDGRKRAKLLQLSNVTKKNHGEVAEVASKFEWLHPSQIKGCQRKKARRSSL</sequence>
<feature type="region of interest" description="Disordered" evidence="1">
    <location>
        <begin position="85"/>
        <end position="106"/>
    </location>
</feature>
<dbReference type="EMBL" id="JBFOLK010000010">
    <property type="protein sequence ID" value="KAL2479724.1"/>
    <property type="molecule type" value="Genomic_DNA"/>
</dbReference>
<reference evidence="3" key="1">
    <citation type="submission" date="2024-07" db="EMBL/GenBank/DDBJ databases">
        <title>Two chromosome-level genome assemblies of Korean endemic species Abeliophyllum distichum and Forsythia ovata (Oleaceae).</title>
        <authorList>
            <person name="Jang H."/>
        </authorList>
    </citation>
    <scope>NUCLEOTIDE SEQUENCE [LARGE SCALE GENOMIC DNA]</scope>
</reference>
<organism evidence="2 3">
    <name type="scientific">Abeliophyllum distichum</name>
    <dbReference type="NCBI Taxonomy" id="126358"/>
    <lineage>
        <taxon>Eukaryota</taxon>
        <taxon>Viridiplantae</taxon>
        <taxon>Streptophyta</taxon>
        <taxon>Embryophyta</taxon>
        <taxon>Tracheophyta</taxon>
        <taxon>Spermatophyta</taxon>
        <taxon>Magnoliopsida</taxon>
        <taxon>eudicotyledons</taxon>
        <taxon>Gunneridae</taxon>
        <taxon>Pentapetalae</taxon>
        <taxon>asterids</taxon>
        <taxon>lamiids</taxon>
        <taxon>Lamiales</taxon>
        <taxon>Oleaceae</taxon>
        <taxon>Forsythieae</taxon>
        <taxon>Abeliophyllum</taxon>
    </lineage>
</organism>
<name>A0ABD1QXS1_9LAMI</name>
<protein>
    <submittedName>
        <fullName evidence="2">DNA mismatch repair protein MSH7</fullName>
    </submittedName>
</protein>
<accession>A0ABD1QXS1</accession>
<dbReference type="AlphaFoldDB" id="A0ABD1QXS1"/>
<evidence type="ECO:0000256" key="1">
    <source>
        <dbReference type="SAM" id="MobiDB-lite"/>
    </source>
</evidence>
<keyword evidence="3" id="KW-1185">Reference proteome</keyword>
<feature type="compositionally biased region" description="Low complexity" evidence="1">
    <location>
        <begin position="97"/>
        <end position="106"/>
    </location>
</feature>
<proteinExistence type="predicted"/>
<gene>
    <name evidence="2" type="ORF">Adt_32690</name>
</gene>